<evidence type="ECO:0000313" key="5">
    <source>
        <dbReference type="Proteomes" id="UP000190888"/>
    </source>
</evidence>
<dbReference type="RefSeq" id="WP_078831059.1">
    <property type="nucleotide sequence ID" value="NZ_FUWH01000004.1"/>
</dbReference>
<dbReference type="EMBL" id="FUWH01000004">
    <property type="protein sequence ID" value="SJZ73731.1"/>
    <property type="molecule type" value="Genomic_DNA"/>
</dbReference>
<keyword evidence="5" id="KW-1185">Reference proteome</keyword>
<feature type="domain" description="Glycosyltransferase subfamily 4-like N-terminal" evidence="3">
    <location>
        <begin position="16"/>
        <end position="166"/>
    </location>
</feature>
<dbReference type="InterPro" id="IPR001296">
    <property type="entry name" value="Glyco_trans_1"/>
</dbReference>
<dbReference type="GO" id="GO:0016757">
    <property type="term" value="F:glycosyltransferase activity"/>
    <property type="evidence" value="ECO:0007669"/>
    <property type="project" value="InterPro"/>
</dbReference>
<evidence type="ECO:0000313" key="4">
    <source>
        <dbReference type="EMBL" id="SJZ73731.1"/>
    </source>
</evidence>
<dbReference type="PANTHER" id="PTHR46401:SF2">
    <property type="entry name" value="GLYCOSYLTRANSFERASE WBBK-RELATED"/>
    <property type="match status" value="1"/>
</dbReference>
<dbReference type="STRING" id="413434.SAMN04488132_10473"/>
<keyword evidence="1 4" id="KW-0808">Transferase</keyword>
<evidence type="ECO:0000259" key="3">
    <source>
        <dbReference type="Pfam" id="PF13439"/>
    </source>
</evidence>
<dbReference type="SUPFAM" id="SSF53756">
    <property type="entry name" value="UDP-Glycosyltransferase/glycogen phosphorylase"/>
    <property type="match status" value="1"/>
</dbReference>
<dbReference type="Gene3D" id="3.40.50.2000">
    <property type="entry name" value="Glycogen Phosphorylase B"/>
    <property type="match status" value="2"/>
</dbReference>
<evidence type="ECO:0000256" key="1">
    <source>
        <dbReference type="ARBA" id="ARBA00022679"/>
    </source>
</evidence>
<protein>
    <submittedName>
        <fullName evidence="4">Glycosyltransferase involved in cell wall bisynthesis</fullName>
    </submittedName>
</protein>
<dbReference type="AlphaFoldDB" id="A0A1T4N3N0"/>
<dbReference type="Pfam" id="PF00534">
    <property type="entry name" value="Glycos_transf_1"/>
    <property type="match status" value="1"/>
</dbReference>
<dbReference type="PANTHER" id="PTHR46401">
    <property type="entry name" value="GLYCOSYLTRANSFERASE WBBK-RELATED"/>
    <property type="match status" value="1"/>
</dbReference>
<dbReference type="Pfam" id="PF13439">
    <property type="entry name" value="Glyco_transf_4"/>
    <property type="match status" value="1"/>
</dbReference>
<sequence length="375" mass="42832">MRIGIDTRDLKTATTGQKTYLEELCKAFSQHKDDGFTFIYFTSSVPQYKGKNKFFKIAEQLSLHFWKQCILPLKAAWNRCDILLCTDYFVPYMHPGFKTAVVFHDAFFFEHKEHYHPLQIALFKHLALPSAKRCTYIIVPSEYSRQQIIKHYTQLPPEKLVVVYEGPKSLTHYAENDKGAEILLRLGIEPQSYLLHVGVMNKRKNIPALIYAFKKVRDKGHPFKLVLAGSLHTSRYIDDSEAILAAIAATGLEQDIILTGYIADNELAALYRHAFMYVFPSINEGFGLPVLEAFAYRLPVIVADNTCLPEIGGDAVLTFNPFDVNDIAARIELLINEPETREQLQQKGALRRQLFSWEKAADSILSLFRKALSHK</sequence>
<dbReference type="CDD" id="cd03809">
    <property type="entry name" value="GT4_MtfB-like"/>
    <property type="match status" value="1"/>
</dbReference>
<proteinExistence type="predicted"/>
<evidence type="ECO:0000259" key="2">
    <source>
        <dbReference type="Pfam" id="PF00534"/>
    </source>
</evidence>
<dbReference type="OrthoDB" id="9801609at2"/>
<gene>
    <name evidence="4" type="ORF">SAMN04488132_10473</name>
</gene>
<organism evidence="4 5">
    <name type="scientific">Sediminibacterium ginsengisoli</name>
    <dbReference type="NCBI Taxonomy" id="413434"/>
    <lineage>
        <taxon>Bacteria</taxon>
        <taxon>Pseudomonadati</taxon>
        <taxon>Bacteroidota</taxon>
        <taxon>Chitinophagia</taxon>
        <taxon>Chitinophagales</taxon>
        <taxon>Chitinophagaceae</taxon>
        <taxon>Sediminibacterium</taxon>
    </lineage>
</organism>
<dbReference type="InterPro" id="IPR028098">
    <property type="entry name" value="Glyco_trans_4-like_N"/>
</dbReference>
<name>A0A1T4N3N0_9BACT</name>
<reference evidence="4 5" key="1">
    <citation type="submission" date="2017-02" db="EMBL/GenBank/DDBJ databases">
        <authorList>
            <person name="Peterson S.W."/>
        </authorList>
    </citation>
    <scope>NUCLEOTIDE SEQUENCE [LARGE SCALE GENOMIC DNA]</scope>
    <source>
        <strain evidence="4 5">DSM 22335</strain>
    </source>
</reference>
<dbReference type="GO" id="GO:0009103">
    <property type="term" value="P:lipopolysaccharide biosynthetic process"/>
    <property type="evidence" value="ECO:0007669"/>
    <property type="project" value="TreeGrafter"/>
</dbReference>
<feature type="domain" description="Glycosyl transferase family 1" evidence="2">
    <location>
        <begin position="189"/>
        <end position="348"/>
    </location>
</feature>
<accession>A0A1T4N3N0</accession>
<dbReference type="Proteomes" id="UP000190888">
    <property type="component" value="Unassembled WGS sequence"/>
</dbReference>